<organism evidence="2 3">
    <name type="scientific">Algoriphagus faecimaris</name>
    <dbReference type="NCBI Taxonomy" id="686796"/>
    <lineage>
        <taxon>Bacteria</taxon>
        <taxon>Pseudomonadati</taxon>
        <taxon>Bacteroidota</taxon>
        <taxon>Cytophagia</taxon>
        <taxon>Cytophagales</taxon>
        <taxon>Cyclobacteriaceae</taxon>
        <taxon>Algoriphagus</taxon>
    </lineage>
</organism>
<accession>A0A1G6T3U1</accession>
<reference evidence="3" key="1">
    <citation type="submission" date="2016-10" db="EMBL/GenBank/DDBJ databases">
        <authorList>
            <person name="Varghese N."/>
            <person name="Submissions S."/>
        </authorList>
    </citation>
    <scope>NUCLEOTIDE SEQUENCE [LARGE SCALE GENOMIC DNA]</scope>
    <source>
        <strain evidence="3">DSM 23095</strain>
    </source>
</reference>
<dbReference type="Proteomes" id="UP000199060">
    <property type="component" value="Unassembled WGS sequence"/>
</dbReference>
<dbReference type="Pfam" id="PF20136">
    <property type="entry name" value="DUF6526"/>
    <property type="match status" value="1"/>
</dbReference>
<dbReference type="InterPro" id="IPR045385">
    <property type="entry name" value="DUF6526"/>
</dbReference>
<evidence type="ECO:0000313" key="3">
    <source>
        <dbReference type="Proteomes" id="UP000199060"/>
    </source>
</evidence>
<dbReference type="EMBL" id="FNAC01000020">
    <property type="protein sequence ID" value="SDD23718.1"/>
    <property type="molecule type" value="Genomic_DNA"/>
</dbReference>
<keyword evidence="1" id="KW-1133">Transmembrane helix</keyword>
<dbReference type="OrthoDB" id="765463at2"/>
<dbReference type="RefSeq" id="WP_087939792.1">
    <property type="nucleotide sequence ID" value="NZ_FNAC01000020.1"/>
</dbReference>
<feature type="transmembrane region" description="Helical" evidence="1">
    <location>
        <begin position="42"/>
        <end position="61"/>
    </location>
</feature>
<dbReference type="STRING" id="686796.SAMN04488104_102054"/>
<evidence type="ECO:0000313" key="2">
    <source>
        <dbReference type="EMBL" id="SDD23718.1"/>
    </source>
</evidence>
<evidence type="ECO:0000256" key="1">
    <source>
        <dbReference type="SAM" id="Phobius"/>
    </source>
</evidence>
<feature type="transmembrane region" description="Helical" evidence="1">
    <location>
        <begin position="12"/>
        <end position="30"/>
    </location>
</feature>
<proteinExistence type="predicted"/>
<keyword evidence="3" id="KW-1185">Reference proteome</keyword>
<protein>
    <submittedName>
        <fullName evidence="2">Uncharacterized protein</fullName>
    </submittedName>
</protein>
<dbReference type="AlphaFoldDB" id="A0A1G6T3U1"/>
<sequence>MKTQNFQNHAQYYPFHHFVLTPMTLIYLGMTLYNLDQYTTTAAAVQAILLAVIIVLLPLLARIYALKNQNRIIIAEMRQRYFELTGERFESTKESELSTSQIIALRFASDEELLPLMEQAILEKWDNKTIKKAVKNWKADYRRV</sequence>
<gene>
    <name evidence="2" type="ORF">SAMN04488104_102054</name>
</gene>
<keyword evidence="1" id="KW-0812">Transmembrane</keyword>
<keyword evidence="1" id="KW-0472">Membrane</keyword>
<name>A0A1G6T3U1_9BACT</name>